<dbReference type="EMBL" id="JAHZIJ010000006">
    <property type="protein sequence ID" value="MBW7475411.1"/>
    <property type="molecule type" value="Genomic_DNA"/>
</dbReference>
<gene>
    <name evidence="3" type="ORF">K0T92_11685</name>
</gene>
<dbReference type="SUPFAM" id="SSF52743">
    <property type="entry name" value="Subtilisin-like"/>
    <property type="match status" value="1"/>
</dbReference>
<dbReference type="SUPFAM" id="SSF49265">
    <property type="entry name" value="Fibronectin type III"/>
    <property type="match status" value="1"/>
</dbReference>
<protein>
    <recommendedName>
        <fullName evidence="2">Fibronectin type-III domain-containing protein</fullName>
    </recommendedName>
</protein>
<dbReference type="CDD" id="cd04843">
    <property type="entry name" value="Peptidases_S8_11"/>
    <property type="match status" value="1"/>
</dbReference>
<accession>A0ABS7D6B9</accession>
<dbReference type="Pfam" id="PF03423">
    <property type="entry name" value="CBM_25"/>
    <property type="match status" value="2"/>
</dbReference>
<comment type="similarity">
    <text evidence="1">Belongs to the peptidase S8 family.</text>
</comment>
<dbReference type="InterPro" id="IPR036852">
    <property type="entry name" value="Peptidase_S8/S53_dom_sf"/>
</dbReference>
<dbReference type="PRINTS" id="PR00723">
    <property type="entry name" value="SUBTILISIN"/>
</dbReference>
<evidence type="ECO:0000259" key="2">
    <source>
        <dbReference type="PROSITE" id="PS50853"/>
    </source>
</evidence>
<dbReference type="InterPro" id="IPR005085">
    <property type="entry name" value="CBM25"/>
</dbReference>
<feature type="domain" description="Fibronectin type-III" evidence="2">
    <location>
        <begin position="486"/>
        <end position="574"/>
    </location>
</feature>
<dbReference type="SMART" id="SM01066">
    <property type="entry name" value="CBM_25"/>
    <property type="match status" value="2"/>
</dbReference>
<dbReference type="InterPro" id="IPR013783">
    <property type="entry name" value="Ig-like_fold"/>
</dbReference>
<dbReference type="RefSeq" id="WP_219872640.1">
    <property type="nucleotide sequence ID" value="NZ_JAHZIJ010000006.1"/>
</dbReference>
<proteinExistence type="inferred from homology"/>
<dbReference type="PROSITE" id="PS51892">
    <property type="entry name" value="SUBTILASE"/>
    <property type="match status" value="1"/>
</dbReference>
<dbReference type="InterPro" id="IPR015500">
    <property type="entry name" value="Peptidase_S8_subtilisin-rel"/>
</dbReference>
<dbReference type="Gene3D" id="3.40.50.200">
    <property type="entry name" value="Peptidase S8/S53 domain"/>
    <property type="match status" value="1"/>
</dbReference>
<organism evidence="3 4">
    <name type="scientific">Paenibacillus oenotherae</name>
    <dbReference type="NCBI Taxonomy" id="1435645"/>
    <lineage>
        <taxon>Bacteria</taxon>
        <taxon>Bacillati</taxon>
        <taxon>Bacillota</taxon>
        <taxon>Bacilli</taxon>
        <taxon>Bacillales</taxon>
        <taxon>Paenibacillaceae</taxon>
        <taxon>Paenibacillus</taxon>
    </lineage>
</organism>
<name>A0ABS7D6B9_9BACL</name>
<comment type="caution">
    <text evidence="1">Lacks conserved residue(s) required for the propagation of feature annotation.</text>
</comment>
<dbReference type="InterPro" id="IPR034073">
    <property type="entry name" value="Subtilisin_DY-like_dom"/>
</dbReference>
<dbReference type="PROSITE" id="PS50853">
    <property type="entry name" value="FN3"/>
    <property type="match status" value="1"/>
</dbReference>
<dbReference type="SMART" id="SM00060">
    <property type="entry name" value="FN3"/>
    <property type="match status" value="1"/>
</dbReference>
<evidence type="ECO:0000313" key="4">
    <source>
        <dbReference type="Proteomes" id="UP000812277"/>
    </source>
</evidence>
<comment type="caution">
    <text evidence="3">The sequence shown here is derived from an EMBL/GenBank/DDBJ whole genome shotgun (WGS) entry which is preliminary data.</text>
</comment>
<reference evidence="3 4" key="1">
    <citation type="submission" date="2021-07" db="EMBL/GenBank/DDBJ databases">
        <title>Paenibacillus radiodurans sp. nov., isolated from the southeastern edge of Tengger Desert.</title>
        <authorList>
            <person name="Zhang G."/>
        </authorList>
    </citation>
    <scope>NUCLEOTIDE SEQUENCE [LARGE SCALE GENOMIC DNA]</scope>
    <source>
        <strain evidence="3 4">DT7-4</strain>
    </source>
</reference>
<dbReference type="CDD" id="cd00063">
    <property type="entry name" value="FN3"/>
    <property type="match status" value="1"/>
</dbReference>
<keyword evidence="4" id="KW-1185">Reference proteome</keyword>
<evidence type="ECO:0000256" key="1">
    <source>
        <dbReference type="PROSITE-ProRule" id="PRU01240"/>
    </source>
</evidence>
<dbReference type="InterPro" id="IPR036116">
    <property type="entry name" value="FN3_sf"/>
</dbReference>
<dbReference type="Gene3D" id="2.60.40.10">
    <property type="entry name" value="Immunoglobulins"/>
    <property type="match status" value="3"/>
</dbReference>
<dbReference type="InterPro" id="IPR003961">
    <property type="entry name" value="FN3_dom"/>
</dbReference>
<evidence type="ECO:0000313" key="3">
    <source>
        <dbReference type="EMBL" id="MBW7475411.1"/>
    </source>
</evidence>
<dbReference type="Proteomes" id="UP000812277">
    <property type="component" value="Unassembled WGS sequence"/>
</dbReference>
<sequence length="759" mass="80300">MIKRGLLSLIMFTVVFSSVVLFGNVPVTANEVKDANADKAASRLNADEIIVKFKPGAGLSYEDGAQRELAVKKDSALSGILSEFPDLKLNRLFKIFDKQSKVKEDKAKAVFQDYYTIPVPKGADVEQLLKNLNDSELVEEAYPKPVPATPSLASNTTPVLPSNDPNYIYQGYANAAAQGINAPYAWQYEGGDGKGISYADVEQGWALNHEDLAAHSITLLPGGTNDTTAADHGTAVMGVISSVDNTIGNVGLASKAQPVASSWWRTGGANIPEAIIVAADALQAGDVILIEVQYTNASGYVPIDLYSAEYSAIRYATNLGVTVIEAAGNGGLDLDTLQDTNGKYVLNRTSPDFRDSGAIMIGAGSDTAPHTRMYFSNYGSRIDAYGWGTGVHTLAAANMYATTGYQSGFNGTSSATPIVASAAISLQGIAKAEFGVAYSPLQLRELLRDPVLNTPSSSPSTDKIGYMPNLKNLIDNLPVPFFDTTAPSQPTGFTSPSQTASSINLVWNVSTDNVAVDHYELWRDSVLIGTTTTNSYADLGLTPSQTYNYTVKAVDAANNKSLPSSLSVSTSSGYTVTVYYKKGFTTPYIHYRPAGGTWTTAPGVAMPASEVAGYNKYSVYIGAATSLEAVFNNGSGTWDNNGGSNYFFSVGTSTFNAGVITAGVPVNNTVTIYYKRGFTTPYIHWRPEGGTWTAVPGVAMANSEVAGYSKITLSIGSAARAEVCFNNGSGTWDSNGGSNYFFNAGTSTYDSGTITAGTP</sequence>